<evidence type="ECO:0000259" key="3">
    <source>
        <dbReference type="Pfam" id="PF22422"/>
    </source>
</evidence>
<dbReference type="InterPro" id="IPR032856">
    <property type="entry name" value="GDE_N_bis"/>
</dbReference>
<name>A0A1J5QA60_9ZZZZ</name>
<dbReference type="Pfam" id="PF14742">
    <property type="entry name" value="GDE_N_bis"/>
    <property type="match status" value="1"/>
</dbReference>
<reference evidence="4" key="1">
    <citation type="submission" date="2016-10" db="EMBL/GenBank/DDBJ databases">
        <title>Sequence of Gallionella enrichment culture.</title>
        <authorList>
            <person name="Poehlein A."/>
            <person name="Muehling M."/>
            <person name="Daniel R."/>
        </authorList>
    </citation>
    <scope>NUCLEOTIDE SEQUENCE</scope>
</reference>
<dbReference type="InterPro" id="IPR054491">
    <property type="entry name" value="MGH1-like_GH"/>
</dbReference>
<dbReference type="Gene3D" id="1.50.10.10">
    <property type="match status" value="1"/>
</dbReference>
<evidence type="ECO:0000256" key="1">
    <source>
        <dbReference type="SAM" id="MobiDB-lite"/>
    </source>
</evidence>
<evidence type="ECO:0000259" key="2">
    <source>
        <dbReference type="Pfam" id="PF14742"/>
    </source>
</evidence>
<feature type="region of interest" description="Disordered" evidence="1">
    <location>
        <begin position="1"/>
        <end position="22"/>
    </location>
</feature>
<proteinExistence type="predicted"/>
<accession>A0A1J5QA60</accession>
<dbReference type="AlphaFoldDB" id="A0A1J5QA60"/>
<feature type="domain" description="Putative glycogen debranching enzyme N-terminal" evidence="2">
    <location>
        <begin position="32"/>
        <end position="212"/>
    </location>
</feature>
<dbReference type="GO" id="GO:0005975">
    <property type="term" value="P:carbohydrate metabolic process"/>
    <property type="evidence" value="ECO:0007669"/>
    <property type="project" value="InterPro"/>
</dbReference>
<gene>
    <name evidence="4" type="ORF">GALL_381790</name>
</gene>
<sequence length="730" mass="78891">MSDDPIVDATPSRGGRWVEPPAKPLTDAATSLVEGSSFCVSGSNGDLEPFRQQGLFVRDTRMISTWRLLVDNAPLEPLATIPTEPYECTFVTRAVPRPGHDDATVVVERRRLVGAGMRDDVTVRNFGTETAGLVVSVEAETDFADLFEVKEGRNPHHARIRHHASGNELVFMLEHAGGSRGVRIRASGAHASSRMLSFTVAVPAQSSWSTTIEVLPIIDEDELEAAFPTTRPVAEAVAARRMQLWRDRVPEVRVGSSRLQQALDHSERDLGALRIVDQDHAEDEVVAAGAPWFMALFGRDSLLTSWMSISMAPHVALGTLRTLARLQGRRTDLMTEEAPGRILHEVRVGMDTTLALGGGRVYYGSIDSTPLFVMLADEALRWGAPRQEIEALLPAVDAALDWLRSPAVSGRLGFVEYQRSTDRGLLHQGWKDSHDAISFSDGTSARTPIALAEVQGYTYGAFRARAHLADVFGDPAAAQVWSARAEDLRERFDAAFWLPDHSRYAIALDGDARQVDALASNMGQCLWTGIVREDRAAQVAAAMLDPDLFTGFGVRTLARSMRAFNPVSYHNGSVWPHDTTLIAAGLARYGLLDEAATVMDGLLDTACAFGGRLPELFCGFDRGSTACPIPYPAACTPQAWAAASPFQLLRTALQLEPCLPHGVVHARPVSAAIGTVHLAGLDLGGAPVTIDADTEHVTIDGLPDGVRLVGASDEPGCTWHARPGRPGRPA</sequence>
<dbReference type="InterPro" id="IPR008928">
    <property type="entry name" value="6-hairpin_glycosidase_sf"/>
</dbReference>
<dbReference type="InterPro" id="IPR012341">
    <property type="entry name" value="6hp_glycosidase-like_sf"/>
</dbReference>
<dbReference type="Pfam" id="PF22422">
    <property type="entry name" value="MGH1-like_GH"/>
    <property type="match status" value="1"/>
</dbReference>
<feature type="domain" description="Mannosylglycerate hydrolase MGH1-like glycoside hydrolase" evidence="3">
    <location>
        <begin position="447"/>
        <end position="605"/>
    </location>
</feature>
<dbReference type="SUPFAM" id="SSF48208">
    <property type="entry name" value="Six-hairpin glycosidases"/>
    <property type="match status" value="1"/>
</dbReference>
<dbReference type="EMBL" id="MLJW01001113">
    <property type="protein sequence ID" value="OIQ80074.1"/>
    <property type="molecule type" value="Genomic_DNA"/>
</dbReference>
<organism evidence="4">
    <name type="scientific">mine drainage metagenome</name>
    <dbReference type="NCBI Taxonomy" id="410659"/>
    <lineage>
        <taxon>unclassified sequences</taxon>
        <taxon>metagenomes</taxon>
        <taxon>ecological metagenomes</taxon>
    </lineage>
</organism>
<comment type="caution">
    <text evidence="4">The sequence shown here is derived from an EMBL/GenBank/DDBJ whole genome shotgun (WGS) entry which is preliminary data.</text>
</comment>
<protein>
    <submittedName>
        <fullName evidence="4">Amylo-alpha-1,6-glucosidase</fullName>
    </submittedName>
</protein>
<evidence type="ECO:0000313" key="4">
    <source>
        <dbReference type="EMBL" id="OIQ80074.1"/>
    </source>
</evidence>